<dbReference type="Pfam" id="PF07516">
    <property type="entry name" value="SecA_SW"/>
    <property type="match status" value="1"/>
</dbReference>
<sequence length="798" mass="91444">MNLLYKIIGTNSERKVKKVTKQIKSIVALEDEMKSLSDEELQGKTAEFKKRLQKGETVDDLLPEAFAVCREASSRVLGMRHYEVQLIGGIILHEGNVAEMKTGEGKTLVATLPVYLNALSGEGVHVVTVNDYLATRDLGIMKPLYDYLQLSSSVITGELTMEEKREAYHSDITYITNSELGFDYLRDNMVKRKVDKMQRPLHFCIVDEVDSILLDEARTPLIISGPGEEPSQWYAIVDMFVRSLHEDDYTVDEKIRVVMLTDSGMEKAEKMFRMKNYADLENTTIRHHVDQSLQAHYFFKRDKDYLVKDGEVFIIDEHTGRVSEGRRYSNGLHQAMEAKEGVRIQEENKTLASITYQNFFLLYKRLSGMTGTAETEEVEFRETYGLEVVVIPTNQPVQRKDKQDKLYFTEKAKFIAIVEDIKKSHAKGQPVLVGTSTIEKSEELSDLLTKEGIPHQVLNAKFHDIEAEIIMNAGQKGAVTIATNMAGRGTDIKLGEGVTEVGGLKVIGSERHDNRRIDNQLRGRSGRQGDKGISRFYVSFEDDLMRVFASDKIKEMISLMPKDDNDAVENKFLTKAIGKCQRNLEAMHYDARKETMKYDSIINEQRKVIYQQRDDVLEPNFDIVGQLDSMARDVFESVIAEKLHKYEEFGQDEDLQPALEEMKRTLEMKYSMVGVVNVDDALQKDIEEIKESVLQNCMDAFEVKKELVVQNEIQEQMKQILLEIVDKNWIHHIDSLTDLKQDVKLAVYNQKKPIEEFLFASSKLFNELGEKIQVEMVQALMRIRFVEEEIIENVKEIA</sequence>
<evidence type="ECO:0000256" key="7">
    <source>
        <dbReference type="ARBA" id="ARBA00022927"/>
    </source>
</evidence>
<dbReference type="InterPro" id="IPR014001">
    <property type="entry name" value="Helicase_ATP-bd"/>
</dbReference>
<dbReference type="InterPro" id="IPR036266">
    <property type="entry name" value="SecA_Wing/Scaffold_sf"/>
</dbReference>
<dbReference type="GO" id="GO:0005829">
    <property type="term" value="C:cytosol"/>
    <property type="evidence" value="ECO:0007669"/>
    <property type="project" value="TreeGrafter"/>
</dbReference>
<evidence type="ECO:0000256" key="3">
    <source>
        <dbReference type="ARBA" id="ARBA00022475"/>
    </source>
</evidence>
<dbReference type="PROSITE" id="PS51192">
    <property type="entry name" value="HELICASE_ATP_BIND_1"/>
    <property type="match status" value="1"/>
</dbReference>
<dbReference type="PRINTS" id="PR00906">
    <property type="entry name" value="SECA"/>
</dbReference>
<dbReference type="Proteomes" id="UP000075476">
    <property type="component" value="Unassembled WGS sequence"/>
</dbReference>
<dbReference type="GO" id="GO:0017038">
    <property type="term" value="P:protein import"/>
    <property type="evidence" value="ECO:0007669"/>
    <property type="project" value="InterPro"/>
</dbReference>
<dbReference type="InterPro" id="IPR011115">
    <property type="entry name" value="SecA_DEAD"/>
</dbReference>
<dbReference type="PROSITE" id="PS51194">
    <property type="entry name" value="HELICASE_CTER"/>
    <property type="match status" value="1"/>
</dbReference>
<evidence type="ECO:0000256" key="8">
    <source>
        <dbReference type="ARBA" id="ARBA00022967"/>
    </source>
</evidence>
<dbReference type="InterPro" id="IPR044722">
    <property type="entry name" value="SecA_SF2_C"/>
</dbReference>
<dbReference type="GO" id="GO:0008564">
    <property type="term" value="F:protein-exporting ATPase activity"/>
    <property type="evidence" value="ECO:0007669"/>
    <property type="project" value="UniProtKB-EC"/>
</dbReference>
<proteinExistence type="inferred from homology"/>
<dbReference type="Pfam" id="PF01043">
    <property type="entry name" value="SecA_PP_bind"/>
    <property type="match status" value="1"/>
</dbReference>
<keyword evidence="7 11" id="KW-0653">Protein transport</keyword>
<dbReference type="SMART" id="SM00958">
    <property type="entry name" value="SecA_PP_bind"/>
    <property type="match status" value="1"/>
</dbReference>
<dbReference type="PANTHER" id="PTHR30612">
    <property type="entry name" value="SECA INNER MEMBRANE COMPONENT OF SEC PROTEIN SECRETION SYSTEM"/>
    <property type="match status" value="1"/>
</dbReference>
<comment type="function">
    <text evidence="11">Part of the Sec protein translocase complex. Interacts with the SecYEG preprotein conducting channel. Has a central role in coupling the hydrolysis of ATP to the transfer of proteins into and across the cell membrane, serving as an ATP-driven molecular motor driving the stepwise translocation of polypeptide chains across the membrane.</text>
</comment>
<dbReference type="InterPro" id="IPR020937">
    <property type="entry name" value="SecA_CS"/>
</dbReference>
<dbReference type="SMART" id="SM00957">
    <property type="entry name" value="SecA_DEAD"/>
    <property type="match status" value="1"/>
</dbReference>
<dbReference type="Pfam" id="PF21090">
    <property type="entry name" value="P-loop_SecA"/>
    <property type="match status" value="1"/>
</dbReference>
<dbReference type="Gene3D" id="3.40.50.300">
    <property type="entry name" value="P-loop containing nucleotide triphosphate hydrolases"/>
    <property type="match status" value="2"/>
</dbReference>
<comment type="similarity">
    <text evidence="1 11 12">Belongs to the SecA family.</text>
</comment>
<dbReference type="PROSITE" id="PS01312">
    <property type="entry name" value="SECA"/>
    <property type="match status" value="1"/>
</dbReference>
<evidence type="ECO:0000259" key="15">
    <source>
        <dbReference type="PROSITE" id="PS51196"/>
    </source>
</evidence>
<keyword evidence="5 11" id="KW-0547">Nucleotide-binding</keyword>
<feature type="domain" description="Helicase C-terminal" evidence="14">
    <location>
        <begin position="413"/>
        <end position="568"/>
    </location>
</feature>
<keyword evidence="4 11" id="KW-0963">Cytoplasm</keyword>
<dbReference type="GO" id="GO:0005524">
    <property type="term" value="F:ATP binding"/>
    <property type="evidence" value="ECO:0007669"/>
    <property type="project" value="UniProtKB-UniRule"/>
</dbReference>
<evidence type="ECO:0000256" key="6">
    <source>
        <dbReference type="ARBA" id="ARBA00022840"/>
    </source>
</evidence>
<dbReference type="InterPro" id="IPR011130">
    <property type="entry name" value="SecA_preprotein_X-link_dom"/>
</dbReference>
<keyword evidence="3 11" id="KW-1003">Cell membrane</keyword>
<dbReference type="Gene3D" id="1.10.3060.10">
    <property type="entry name" value="Helical scaffold and wing domains of SecA"/>
    <property type="match status" value="1"/>
</dbReference>
<dbReference type="CDD" id="cd17928">
    <property type="entry name" value="DEXDc_SecA"/>
    <property type="match status" value="1"/>
</dbReference>
<dbReference type="InterPro" id="IPR001650">
    <property type="entry name" value="Helicase_C-like"/>
</dbReference>
<dbReference type="PROSITE" id="PS51196">
    <property type="entry name" value="SECA_MOTOR_DEAD"/>
    <property type="match status" value="1"/>
</dbReference>
<dbReference type="InterPro" id="IPR000185">
    <property type="entry name" value="SecA"/>
</dbReference>
<dbReference type="FunFam" id="3.90.1440.10:FF:000001">
    <property type="entry name" value="Preprotein translocase subunit SecA"/>
    <property type="match status" value="1"/>
</dbReference>
<evidence type="ECO:0000256" key="4">
    <source>
        <dbReference type="ARBA" id="ARBA00022490"/>
    </source>
</evidence>
<comment type="subcellular location">
    <subcellularLocation>
        <location evidence="11">Cell membrane</location>
        <topology evidence="11">Peripheral membrane protein</topology>
        <orientation evidence="11">Cytoplasmic side</orientation>
    </subcellularLocation>
    <subcellularLocation>
        <location evidence="11">Cytoplasm</location>
    </subcellularLocation>
    <text evidence="11">Distribution is 50-50.</text>
</comment>
<dbReference type="FunFam" id="3.40.50.300:FF:000429">
    <property type="entry name" value="Preprotein translocase subunit SecA"/>
    <property type="match status" value="1"/>
</dbReference>
<dbReference type="EC" id="7.4.2.8" evidence="11"/>
<keyword evidence="2 11" id="KW-0813">Transport</keyword>
<dbReference type="EMBL" id="LOMO01000001">
    <property type="protein sequence ID" value="KXY51379.1"/>
    <property type="molecule type" value="Genomic_DNA"/>
</dbReference>
<evidence type="ECO:0000256" key="11">
    <source>
        <dbReference type="HAMAP-Rule" id="MF_01382"/>
    </source>
</evidence>
<evidence type="ECO:0000256" key="5">
    <source>
        <dbReference type="ARBA" id="ARBA00022741"/>
    </source>
</evidence>
<keyword evidence="6 11" id="KW-0067">ATP-binding</keyword>
<feature type="binding site" evidence="11">
    <location>
        <position position="85"/>
    </location>
    <ligand>
        <name>ATP</name>
        <dbReference type="ChEBI" id="CHEBI:30616"/>
    </ligand>
</feature>
<feature type="binding site" evidence="11">
    <location>
        <position position="491"/>
    </location>
    <ligand>
        <name>ATP</name>
        <dbReference type="ChEBI" id="CHEBI:30616"/>
    </ligand>
</feature>
<dbReference type="InterPro" id="IPR014018">
    <property type="entry name" value="SecA_motor_DEAD"/>
</dbReference>
<evidence type="ECO:0000313" key="17">
    <source>
        <dbReference type="Proteomes" id="UP000075476"/>
    </source>
</evidence>
<evidence type="ECO:0000259" key="13">
    <source>
        <dbReference type="PROSITE" id="PS51192"/>
    </source>
</evidence>
<feature type="binding site" evidence="11">
    <location>
        <begin position="103"/>
        <end position="107"/>
    </location>
    <ligand>
        <name>ATP</name>
        <dbReference type="ChEBI" id="CHEBI:30616"/>
    </ligand>
</feature>
<gene>
    <name evidence="11 16" type="primary">secA</name>
    <name evidence="16" type="synonym">azi</name>
    <name evidence="16" type="synonym">div</name>
    <name evidence="16" type="ORF">AT268_33435</name>
</gene>
<comment type="caution">
    <text evidence="16">The sequence shown here is derived from an EMBL/GenBank/DDBJ whole genome shotgun (WGS) entry which is preliminary data.</text>
</comment>
<feature type="domain" description="Helicase ATP-binding" evidence="13">
    <location>
        <begin position="87"/>
        <end position="245"/>
    </location>
</feature>
<dbReference type="Pfam" id="PF07517">
    <property type="entry name" value="SecA_DEAD"/>
    <property type="match status" value="1"/>
</dbReference>
<dbReference type="PANTHER" id="PTHR30612:SF0">
    <property type="entry name" value="CHLOROPLAST PROTEIN-TRANSPORTING ATPASE"/>
    <property type="match status" value="1"/>
</dbReference>
<dbReference type="NCBIfam" id="NF006630">
    <property type="entry name" value="PRK09200.1"/>
    <property type="match status" value="1"/>
</dbReference>
<dbReference type="InterPro" id="IPR011116">
    <property type="entry name" value="SecA_Wing/Scaffold"/>
</dbReference>
<dbReference type="SUPFAM" id="SSF52540">
    <property type="entry name" value="P-loop containing nucleoside triphosphate hydrolases"/>
    <property type="match status" value="2"/>
</dbReference>
<keyword evidence="10 11" id="KW-0472">Membrane</keyword>
<dbReference type="InterPro" id="IPR036670">
    <property type="entry name" value="SecA_X-link_sf"/>
</dbReference>
<evidence type="ECO:0000256" key="2">
    <source>
        <dbReference type="ARBA" id="ARBA00022448"/>
    </source>
</evidence>
<dbReference type="SUPFAM" id="SSF81767">
    <property type="entry name" value="Pre-protein crosslinking domain of SecA"/>
    <property type="match status" value="1"/>
</dbReference>
<evidence type="ECO:0000256" key="9">
    <source>
        <dbReference type="ARBA" id="ARBA00023010"/>
    </source>
</evidence>
<dbReference type="GO" id="GO:0043952">
    <property type="term" value="P:protein transport by the Sec complex"/>
    <property type="evidence" value="ECO:0007669"/>
    <property type="project" value="TreeGrafter"/>
</dbReference>
<evidence type="ECO:0000256" key="12">
    <source>
        <dbReference type="RuleBase" id="RU003874"/>
    </source>
</evidence>
<organism evidence="16 17">
    <name type="scientific">Bacillus cereus</name>
    <dbReference type="NCBI Taxonomy" id="1396"/>
    <lineage>
        <taxon>Bacteria</taxon>
        <taxon>Bacillati</taxon>
        <taxon>Bacillota</taxon>
        <taxon>Bacilli</taxon>
        <taxon>Bacillales</taxon>
        <taxon>Bacillaceae</taxon>
        <taxon>Bacillus</taxon>
        <taxon>Bacillus cereus group</taxon>
    </lineage>
</organism>
<dbReference type="AlphaFoldDB" id="A0A9X0SPK5"/>
<dbReference type="NCBIfam" id="TIGR00963">
    <property type="entry name" value="secA"/>
    <property type="match status" value="1"/>
</dbReference>
<evidence type="ECO:0000256" key="1">
    <source>
        <dbReference type="ARBA" id="ARBA00007650"/>
    </source>
</evidence>
<keyword evidence="8 11" id="KW-1278">Translocase</keyword>
<protein>
    <recommendedName>
        <fullName evidence="11 12">Protein translocase subunit SecA</fullName>
        <ecNumber evidence="11">7.4.2.8</ecNumber>
    </recommendedName>
</protein>
<dbReference type="GO" id="GO:0005886">
    <property type="term" value="C:plasma membrane"/>
    <property type="evidence" value="ECO:0007669"/>
    <property type="project" value="UniProtKB-SubCell"/>
</dbReference>
<evidence type="ECO:0000256" key="10">
    <source>
        <dbReference type="ARBA" id="ARBA00023136"/>
    </source>
</evidence>
<dbReference type="GO" id="GO:0006605">
    <property type="term" value="P:protein targeting"/>
    <property type="evidence" value="ECO:0007669"/>
    <property type="project" value="UniProtKB-UniRule"/>
</dbReference>
<dbReference type="CDD" id="cd18803">
    <property type="entry name" value="SF2_C_secA"/>
    <property type="match status" value="1"/>
</dbReference>
<dbReference type="RefSeq" id="WP_061662712.1">
    <property type="nucleotide sequence ID" value="NZ_LOMO01000001.1"/>
</dbReference>
<dbReference type="InterPro" id="IPR027417">
    <property type="entry name" value="P-loop_NTPase"/>
</dbReference>
<comment type="subunit">
    <text evidence="11">Monomer and homodimer. Part of the essential Sec protein translocation apparatus which comprises SecA, SecYEG and auxiliary proteins SecDF. Other proteins may also be involved.</text>
</comment>
<reference evidence="16 17" key="1">
    <citation type="submission" date="2015-12" db="EMBL/GenBank/DDBJ databases">
        <title>Bacillus cereus Group isolate.</title>
        <authorList>
            <person name="Kovac J."/>
        </authorList>
    </citation>
    <scope>NUCLEOTIDE SEQUENCE [LARGE SCALE GENOMIC DNA]</scope>
    <source>
        <strain evidence="16 17">FSL K6-0073</strain>
    </source>
</reference>
<keyword evidence="9 11" id="KW-0811">Translocation</keyword>
<dbReference type="NCBIfam" id="NF009538">
    <property type="entry name" value="PRK12904.1"/>
    <property type="match status" value="1"/>
</dbReference>
<name>A0A9X0SPK5_BACCE</name>
<comment type="catalytic activity">
    <reaction evidence="11">
        <text>ATP + H2O + cellular proteinSide 1 = ADP + phosphate + cellular proteinSide 2.</text>
        <dbReference type="EC" id="7.4.2.8"/>
    </reaction>
</comment>
<dbReference type="Gene3D" id="3.90.1440.10">
    <property type="entry name" value="SecA, preprotein cross-linking domain"/>
    <property type="match status" value="1"/>
</dbReference>
<evidence type="ECO:0000313" key="16">
    <source>
        <dbReference type="EMBL" id="KXY51379.1"/>
    </source>
</evidence>
<evidence type="ECO:0000259" key="14">
    <source>
        <dbReference type="PROSITE" id="PS51194"/>
    </source>
</evidence>
<dbReference type="HAMAP" id="MF_01382">
    <property type="entry name" value="SecA"/>
    <property type="match status" value="1"/>
</dbReference>
<dbReference type="GO" id="GO:0065002">
    <property type="term" value="P:intracellular protein transmembrane transport"/>
    <property type="evidence" value="ECO:0007669"/>
    <property type="project" value="UniProtKB-UniRule"/>
</dbReference>
<feature type="domain" description="SecA family profile" evidence="15">
    <location>
        <begin position="1"/>
        <end position="569"/>
    </location>
</feature>
<accession>A0A9X0SPK5</accession>
<dbReference type="SUPFAM" id="SSF81886">
    <property type="entry name" value="Helical scaffold and wing domains of SecA"/>
    <property type="match status" value="1"/>
</dbReference>
<dbReference type="GO" id="GO:0031522">
    <property type="term" value="C:cell envelope Sec protein transport complex"/>
    <property type="evidence" value="ECO:0007669"/>
    <property type="project" value="TreeGrafter"/>
</dbReference>